<accession>A0A1Y2IYW6</accession>
<dbReference type="AlphaFoldDB" id="A0A1Y2IYW6"/>
<dbReference type="SUPFAM" id="SSF51735">
    <property type="entry name" value="NAD(P)-binding Rossmann-fold domains"/>
    <property type="match status" value="1"/>
</dbReference>
<dbReference type="GO" id="GO:0016491">
    <property type="term" value="F:oxidoreductase activity"/>
    <property type="evidence" value="ECO:0007669"/>
    <property type="project" value="UniProtKB-KW"/>
</dbReference>
<dbReference type="PANTHER" id="PTHR44169">
    <property type="entry name" value="NADPH-DEPENDENT 1-ACYLDIHYDROXYACETONE PHOSPHATE REDUCTASE"/>
    <property type="match status" value="1"/>
</dbReference>
<evidence type="ECO:0000313" key="3">
    <source>
        <dbReference type="EMBL" id="OSD06257.1"/>
    </source>
</evidence>
<dbReference type="STRING" id="1353009.A0A1Y2IYW6"/>
<dbReference type="InterPro" id="IPR002347">
    <property type="entry name" value="SDR_fam"/>
</dbReference>
<reference evidence="3 4" key="1">
    <citation type="journal article" date="2015" name="Biotechnol. Biofuels">
        <title>Enhanced degradation of softwood versus hardwood by the white-rot fungus Pycnoporus coccineus.</title>
        <authorList>
            <person name="Couturier M."/>
            <person name="Navarro D."/>
            <person name="Chevret D."/>
            <person name="Henrissat B."/>
            <person name="Piumi F."/>
            <person name="Ruiz-Duenas F.J."/>
            <person name="Martinez A.T."/>
            <person name="Grigoriev I.V."/>
            <person name="Riley R."/>
            <person name="Lipzen A."/>
            <person name="Berrin J.G."/>
            <person name="Master E.R."/>
            <person name="Rosso M.N."/>
        </authorList>
    </citation>
    <scope>NUCLEOTIDE SEQUENCE [LARGE SCALE GENOMIC DNA]</scope>
    <source>
        <strain evidence="3 4">BRFM310</strain>
    </source>
</reference>
<name>A0A1Y2IYW6_TRAC3</name>
<keyword evidence="4" id="KW-1185">Reference proteome</keyword>
<dbReference type="Gene3D" id="3.40.50.720">
    <property type="entry name" value="NAD(P)-binding Rossmann-like Domain"/>
    <property type="match status" value="1"/>
</dbReference>
<dbReference type="InterPro" id="IPR036291">
    <property type="entry name" value="NAD(P)-bd_dom_sf"/>
</dbReference>
<dbReference type="GO" id="GO:0005783">
    <property type="term" value="C:endoplasmic reticulum"/>
    <property type="evidence" value="ECO:0007669"/>
    <property type="project" value="TreeGrafter"/>
</dbReference>
<comment type="similarity">
    <text evidence="1">Belongs to the short-chain dehydrogenases/reductases (SDR) family.</text>
</comment>
<evidence type="ECO:0000313" key="4">
    <source>
        <dbReference type="Proteomes" id="UP000193067"/>
    </source>
</evidence>
<dbReference type="Proteomes" id="UP000193067">
    <property type="component" value="Unassembled WGS sequence"/>
</dbReference>
<keyword evidence="2" id="KW-0560">Oxidoreductase</keyword>
<evidence type="ECO:0000256" key="1">
    <source>
        <dbReference type="ARBA" id="ARBA00006484"/>
    </source>
</evidence>
<sequence length="272" mass="30065">MTFTRLGLHSQTSARSSMMTTIDCCEEFASRGCTVYATARRLEAMEGFSQPNIHTLSLDVTSDESVQKAVETVIEREGAIIDVPMDEIIRMFDTNVYAVIRMAKAVIPHMAARKSGTIVNVGSIAGEIPVPWGGIYGATKAALHSLAETLYMECKPLDIKVVLLAPGGVKSNIANNQAPRFKLPENSLYSAYVDSMLAKLTMSQRGNSMPAEQFSQQVVSAVLKPQPPRYMTLASMSGMYKVLKWLPRTWVLNMFWRRLGEGPRLAALKNRK</sequence>
<dbReference type="PANTHER" id="PTHR44169:SF6">
    <property type="entry name" value="NADPH-DEPENDENT 1-ACYLDIHYDROXYACETONE PHOSPHATE REDUCTASE"/>
    <property type="match status" value="1"/>
</dbReference>
<dbReference type="EMBL" id="KZ084091">
    <property type="protein sequence ID" value="OSD06257.1"/>
    <property type="molecule type" value="Genomic_DNA"/>
</dbReference>
<dbReference type="OrthoDB" id="2102561at2759"/>
<protein>
    <submittedName>
        <fullName evidence="3">NAD-P-binding protein</fullName>
    </submittedName>
</protein>
<evidence type="ECO:0000256" key="2">
    <source>
        <dbReference type="ARBA" id="ARBA00023002"/>
    </source>
</evidence>
<dbReference type="Pfam" id="PF00106">
    <property type="entry name" value="adh_short"/>
    <property type="match status" value="1"/>
</dbReference>
<organism evidence="3 4">
    <name type="scientific">Trametes coccinea (strain BRFM310)</name>
    <name type="common">Pycnoporus coccineus</name>
    <dbReference type="NCBI Taxonomy" id="1353009"/>
    <lineage>
        <taxon>Eukaryota</taxon>
        <taxon>Fungi</taxon>
        <taxon>Dikarya</taxon>
        <taxon>Basidiomycota</taxon>
        <taxon>Agaricomycotina</taxon>
        <taxon>Agaricomycetes</taxon>
        <taxon>Polyporales</taxon>
        <taxon>Polyporaceae</taxon>
        <taxon>Trametes</taxon>
    </lineage>
</organism>
<dbReference type="PRINTS" id="PR00081">
    <property type="entry name" value="GDHRDH"/>
</dbReference>
<gene>
    <name evidence="3" type="ORF">PYCCODRAFT_1442991</name>
</gene>
<proteinExistence type="inferred from homology"/>